<dbReference type="Pfam" id="PF13472">
    <property type="entry name" value="Lipase_GDSL_2"/>
    <property type="match status" value="1"/>
</dbReference>
<dbReference type="SUPFAM" id="SSF69318">
    <property type="entry name" value="Integrin alpha N-terminal domain"/>
    <property type="match status" value="2"/>
</dbReference>
<dbReference type="STRING" id="41688.A0A2N3NET8"/>
<accession>A0A2N3NET8</accession>
<comment type="caution">
    <text evidence="5">The sequence shown here is derived from an EMBL/GenBank/DDBJ whole genome shotgun (WGS) entry which is preliminary data.</text>
</comment>
<keyword evidence="6" id="KW-1185">Reference proteome</keyword>
<feature type="chain" id="PRO_5014723283" description="SGNH hydrolase-type esterase domain-containing protein" evidence="3">
    <location>
        <begin position="22"/>
        <end position="1357"/>
    </location>
</feature>
<evidence type="ECO:0000313" key="5">
    <source>
        <dbReference type="EMBL" id="PKS10949.1"/>
    </source>
</evidence>
<protein>
    <recommendedName>
        <fullName evidence="4">SGNH hydrolase-type esterase domain-containing protein</fullName>
    </recommendedName>
</protein>
<dbReference type="PANTHER" id="PTHR30383:SF31">
    <property type="entry name" value="SGNH HYDROLASE-TYPE ESTERASE DOMAIN-CONTAINING PROTEIN-RELATED"/>
    <property type="match status" value="1"/>
</dbReference>
<dbReference type="PANTHER" id="PTHR30383">
    <property type="entry name" value="THIOESTERASE 1/PROTEASE 1/LYSOPHOSPHOLIPASE L1"/>
    <property type="match status" value="1"/>
</dbReference>
<dbReference type="Gene3D" id="3.40.50.1110">
    <property type="entry name" value="SGNH hydrolase"/>
    <property type="match status" value="1"/>
</dbReference>
<sequence>MVKLGWFTTSILTVLSVAVSALPTAPAFTNDTDFDSFDLDVDSFHLNHLGKRAAPDWYFRILPLGASIVWGLGSTKGNGFRKPLRDQLRFHEFKVNMVGSKVNGDMADNNVEAVRGYRIDQVQDQLLPLAVDYQPNIVLIHAGTNDCDQDHEMDKAKERMSSLLDRIFEKIPDTTVVLSTLIQSRKDTIERHRTNFNEDIRNLVKERAGAGDKVVLADMDVPDRLFFTKADLNAGDDIHPNDRGFKKMATVFYDAIMAAHNAGIISQPKESSKANDEGKDSKTCDKQPGQARGPVKTQLGSGTDDGNYVHTSEYLGVRGPSMSVGKDAAFFFAKLRSRDLDDLLLWKQEGKKFYYQVWDNVGDANWGPNLEDNHSIDVHDDCAPHAVRWADMNGDGLDDFVCIYDDGGLRVGINRGKGNFDEPVDYKSNEGKGIDRVHLVDIDGDGRFDYCVAEDNGDIRCWRNNGQGDLSEYWQPLGIVNEGNDGFQGHGGDRDVQGIRFVDINGDGRSDWMWVNDWGRVWTWINTRGKSKGQEGAGLHPIWREASSSLEGKGPTHLGQSVGGIRDSIRFARAVGETQDFGLLGRHDYIWIEKQYLDSHYDTIKIHVWKNVGWGGTKLKGDGVRYCNMMGHEDGRDDYVWILSKGEMTLYPNEDDKGDGVPWGPSRVIWDPKKDRDIYLDRRDLHLADWNGDGACDIIYVNPKDGGVEVWLNQIKTTGDFNWAKMGDPAPGAELKCKEKRGIGLYDLAVRFADLTGNKKADYLCIEPNGRVTGFLHEDDGGFTKVDQIKFSVGKDRANHRFADVNGDGRADFLWIDKFNGDTHVWYNQGREKRDGSDIGWHPVGKKYDGQGQGPCHHFPDIDGDGRADLHFVDPIDNTAETWFNVCPDAGGDDGDKYGDPELPWAPAKQWRDARCTDQYINDAAADPLSRWAAAGTDQAFWEVANEYKNNRGTFPYFSQYLNSFFNSTDFSYCGDLTQTTQCSRYDCNDADHNRPAHQQLANSMFQLHALMNNLYGSIDGATLEMQSQLTSLTDTFAPGFKDNSEKLARILNAVGLAFGLALGPAFNSWARFGTEAARQNIKDIALATTSWGVTIVKDEYEVPATVQGGLEEVLSSMVGAMHKSVNSLAQKIFLGPDSPDGDDLVKRDESLDQLYRTLSTTALLKPGLAMPSTEKLKESVKKTLTAFTIAHAWDIGVQEHHPVVIKTSEKCGQPIEWPEHDPLLGRDTLEAGEVCIDGNRYHLISAQGNCEPVEGFGCGGYFTELPGLDKLDSNKWNGVTKEDFVRGALESYRVHGNHADTAKYEGPKGIESFIDKDWGAAGTVPIEVCSRQEAVDGFKNTRNGSPKTVCPDKSGV</sequence>
<dbReference type="VEuPathDB" id="FungiDB:jhhlp_002708"/>
<evidence type="ECO:0000259" key="4">
    <source>
        <dbReference type="Pfam" id="PF13472"/>
    </source>
</evidence>
<dbReference type="InterPro" id="IPR028994">
    <property type="entry name" value="Integrin_alpha_N"/>
</dbReference>
<dbReference type="CDD" id="cd01833">
    <property type="entry name" value="XynB_like"/>
    <property type="match status" value="1"/>
</dbReference>
<evidence type="ECO:0000256" key="3">
    <source>
        <dbReference type="SAM" id="SignalP"/>
    </source>
</evidence>
<dbReference type="Pfam" id="PF13517">
    <property type="entry name" value="FG-GAP_3"/>
    <property type="match status" value="2"/>
</dbReference>
<organism evidence="5 6">
    <name type="scientific">Lomentospora prolificans</name>
    <dbReference type="NCBI Taxonomy" id="41688"/>
    <lineage>
        <taxon>Eukaryota</taxon>
        <taxon>Fungi</taxon>
        <taxon>Dikarya</taxon>
        <taxon>Ascomycota</taxon>
        <taxon>Pezizomycotina</taxon>
        <taxon>Sordariomycetes</taxon>
        <taxon>Hypocreomycetidae</taxon>
        <taxon>Microascales</taxon>
        <taxon>Microascaceae</taxon>
        <taxon>Lomentospora</taxon>
    </lineage>
</organism>
<evidence type="ECO:0000313" key="6">
    <source>
        <dbReference type="Proteomes" id="UP000233524"/>
    </source>
</evidence>
<dbReference type="InterPro" id="IPR013830">
    <property type="entry name" value="SGNH_hydro"/>
</dbReference>
<name>A0A2N3NET8_9PEZI</name>
<proteinExistence type="predicted"/>
<dbReference type="EMBL" id="NLAX01000008">
    <property type="protein sequence ID" value="PKS10949.1"/>
    <property type="molecule type" value="Genomic_DNA"/>
</dbReference>
<dbReference type="InterPro" id="IPR036514">
    <property type="entry name" value="SGNH_hydro_sf"/>
</dbReference>
<evidence type="ECO:0000256" key="1">
    <source>
        <dbReference type="ARBA" id="ARBA00022729"/>
    </source>
</evidence>
<dbReference type="InParanoid" id="A0A2N3NET8"/>
<dbReference type="GO" id="GO:0004622">
    <property type="term" value="F:phosphatidylcholine lysophospholipase activity"/>
    <property type="evidence" value="ECO:0007669"/>
    <property type="project" value="TreeGrafter"/>
</dbReference>
<dbReference type="Proteomes" id="UP000233524">
    <property type="component" value="Unassembled WGS sequence"/>
</dbReference>
<dbReference type="SUPFAM" id="SSF52266">
    <property type="entry name" value="SGNH hydrolase"/>
    <property type="match status" value="1"/>
</dbReference>
<keyword evidence="1 3" id="KW-0732">Signal</keyword>
<reference evidence="5 6" key="1">
    <citation type="journal article" date="2017" name="G3 (Bethesda)">
        <title>First Draft Genome Sequence of the Pathogenic Fungus Lomentospora prolificans (Formerly Scedosporium prolificans).</title>
        <authorList>
            <person name="Luo R."/>
            <person name="Zimin A."/>
            <person name="Workman R."/>
            <person name="Fan Y."/>
            <person name="Pertea G."/>
            <person name="Grossman N."/>
            <person name="Wear M.P."/>
            <person name="Jia B."/>
            <person name="Miller H."/>
            <person name="Casadevall A."/>
            <person name="Timp W."/>
            <person name="Zhang S.X."/>
            <person name="Salzberg S.L."/>
        </authorList>
    </citation>
    <scope>NUCLEOTIDE SEQUENCE [LARGE SCALE GENOMIC DNA]</scope>
    <source>
        <strain evidence="5 6">JHH-5317</strain>
    </source>
</reference>
<dbReference type="InterPro" id="IPR051532">
    <property type="entry name" value="Ester_Hydrolysis_Enzymes"/>
</dbReference>
<feature type="compositionally biased region" description="Basic and acidic residues" evidence="2">
    <location>
        <begin position="270"/>
        <end position="285"/>
    </location>
</feature>
<feature type="domain" description="SGNH hydrolase-type esterase" evidence="4">
    <location>
        <begin position="64"/>
        <end position="245"/>
    </location>
</feature>
<dbReference type="InterPro" id="IPR013517">
    <property type="entry name" value="FG-GAP"/>
</dbReference>
<dbReference type="OrthoDB" id="3915838at2759"/>
<evidence type="ECO:0000256" key="2">
    <source>
        <dbReference type="SAM" id="MobiDB-lite"/>
    </source>
</evidence>
<feature type="signal peptide" evidence="3">
    <location>
        <begin position="1"/>
        <end position="21"/>
    </location>
</feature>
<feature type="region of interest" description="Disordered" evidence="2">
    <location>
        <begin position="264"/>
        <end position="304"/>
    </location>
</feature>
<gene>
    <name evidence="5" type="ORF">jhhlp_002708</name>
</gene>